<evidence type="ECO:0000256" key="3">
    <source>
        <dbReference type="ARBA" id="ARBA00022692"/>
    </source>
</evidence>
<evidence type="ECO:0000256" key="4">
    <source>
        <dbReference type="ARBA" id="ARBA00022927"/>
    </source>
</evidence>
<keyword evidence="7 11" id="KW-0472">Membrane</keyword>
<feature type="compositionally biased region" description="Basic and acidic residues" evidence="10">
    <location>
        <begin position="124"/>
        <end position="135"/>
    </location>
</feature>
<keyword evidence="6" id="KW-0333">Golgi apparatus</keyword>
<evidence type="ECO:0000256" key="8">
    <source>
        <dbReference type="ARBA" id="ARBA00037801"/>
    </source>
</evidence>
<dbReference type="GO" id="GO:0005794">
    <property type="term" value="C:Golgi apparatus"/>
    <property type="evidence" value="ECO:0007669"/>
    <property type="project" value="UniProtKB-SubCell"/>
</dbReference>
<accession>A0A7S1IK30</accession>
<feature type="transmembrane region" description="Helical" evidence="11">
    <location>
        <begin position="218"/>
        <end position="237"/>
    </location>
</feature>
<dbReference type="SMART" id="SM00397">
    <property type="entry name" value="t_SNARE"/>
    <property type="match status" value="1"/>
</dbReference>
<sequence length="238" mass="26918">MQDPFTAVKRDVVNAMTKLDALYVKWRDTNDSTGAQKKKIMDAIKTIESDIGDLGEAINVVLANRAKFENVSDQEVFARKEFIDTTKSRLEQLKTDVADIERKKAIKEEAQPPKKQNAGRTKQNYKELQEEQDTDKFVDGHMQAQQEMLEDQDETLDDLTVAVKKLKVTGVEIQAELKVHDELLDDLGGEMDTLQGKMKNAQRQLTKALNEANKNTQICCIAVLVGILMAIIVLFFLF</sequence>
<evidence type="ECO:0000256" key="7">
    <source>
        <dbReference type="ARBA" id="ARBA00023136"/>
    </source>
</evidence>
<dbReference type="EMBL" id="HBGA01069101">
    <property type="protein sequence ID" value="CAD9014735.1"/>
    <property type="molecule type" value="Transcribed_RNA"/>
</dbReference>
<evidence type="ECO:0000256" key="1">
    <source>
        <dbReference type="ARBA" id="ARBA00009063"/>
    </source>
</evidence>
<dbReference type="Gene3D" id="1.20.58.90">
    <property type="match status" value="1"/>
</dbReference>
<name>A0A7S1IK30_9EUGL</name>
<evidence type="ECO:0000256" key="10">
    <source>
        <dbReference type="SAM" id="MobiDB-lite"/>
    </source>
</evidence>
<dbReference type="FunFam" id="1.20.58.90:FF:000004">
    <property type="entry name" value="Syntaxin 10"/>
    <property type="match status" value="1"/>
</dbReference>
<dbReference type="PROSITE" id="PS50192">
    <property type="entry name" value="T_SNARE"/>
    <property type="match status" value="1"/>
</dbReference>
<dbReference type="Gene3D" id="1.20.5.110">
    <property type="match status" value="1"/>
</dbReference>
<dbReference type="Pfam" id="PF05739">
    <property type="entry name" value="SNARE"/>
    <property type="match status" value="1"/>
</dbReference>
<feature type="coiled-coil region" evidence="9">
    <location>
        <begin position="142"/>
        <end position="218"/>
    </location>
</feature>
<protein>
    <recommendedName>
        <fullName evidence="12">t-SNARE coiled-coil homology domain-containing protein</fullName>
    </recommendedName>
</protein>
<dbReference type="InterPro" id="IPR015260">
    <property type="entry name" value="Syntaxin-6/10/61_N"/>
</dbReference>
<evidence type="ECO:0000313" key="13">
    <source>
        <dbReference type="EMBL" id="CAD9014735.1"/>
    </source>
</evidence>
<reference evidence="13" key="1">
    <citation type="submission" date="2021-01" db="EMBL/GenBank/DDBJ databases">
        <authorList>
            <person name="Corre E."/>
            <person name="Pelletier E."/>
            <person name="Niang G."/>
            <person name="Scheremetjew M."/>
            <person name="Finn R."/>
            <person name="Kale V."/>
            <person name="Holt S."/>
            <person name="Cochrane G."/>
            <person name="Meng A."/>
            <person name="Brown T."/>
            <person name="Cohen L."/>
        </authorList>
    </citation>
    <scope>NUCLEOTIDE SEQUENCE</scope>
    <source>
        <strain evidence="13">NIES-381</strain>
    </source>
</reference>
<evidence type="ECO:0000256" key="2">
    <source>
        <dbReference type="ARBA" id="ARBA00022448"/>
    </source>
</evidence>
<keyword evidence="2" id="KW-0813">Transport</keyword>
<dbReference type="CDD" id="cd15841">
    <property type="entry name" value="SNARE_Qc"/>
    <property type="match status" value="1"/>
</dbReference>
<keyword evidence="9" id="KW-0175">Coiled coil</keyword>
<dbReference type="GO" id="GO:0016020">
    <property type="term" value="C:membrane"/>
    <property type="evidence" value="ECO:0007669"/>
    <property type="project" value="InterPro"/>
</dbReference>
<feature type="region of interest" description="Disordered" evidence="10">
    <location>
        <begin position="108"/>
        <end position="135"/>
    </location>
</feature>
<dbReference type="InterPro" id="IPR010989">
    <property type="entry name" value="SNARE"/>
</dbReference>
<evidence type="ECO:0000256" key="9">
    <source>
        <dbReference type="SAM" id="Coils"/>
    </source>
</evidence>
<evidence type="ECO:0000256" key="11">
    <source>
        <dbReference type="SAM" id="Phobius"/>
    </source>
</evidence>
<dbReference type="SUPFAM" id="SSF47661">
    <property type="entry name" value="t-snare proteins"/>
    <property type="match status" value="1"/>
</dbReference>
<dbReference type="GO" id="GO:0048193">
    <property type="term" value="P:Golgi vesicle transport"/>
    <property type="evidence" value="ECO:0007669"/>
    <property type="project" value="InterPro"/>
</dbReference>
<keyword evidence="3 11" id="KW-0812">Transmembrane</keyword>
<comment type="subcellular location">
    <subcellularLocation>
        <location evidence="8">Golgi apparatus</location>
        <location evidence="8">trans-Golgi network membrane</location>
        <topology evidence="8">Single-pass type IV membrane protein</topology>
    </subcellularLocation>
</comment>
<feature type="domain" description="T-SNARE coiled-coil homology" evidence="12">
    <location>
        <begin position="146"/>
        <end position="208"/>
    </location>
</feature>
<dbReference type="Pfam" id="PF09177">
    <property type="entry name" value="STX6_10_61_N"/>
    <property type="match status" value="1"/>
</dbReference>
<evidence type="ECO:0000256" key="5">
    <source>
        <dbReference type="ARBA" id="ARBA00022989"/>
    </source>
</evidence>
<dbReference type="GO" id="GO:0015031">
    <property type="term" value="P:protein transport"/>
    <property type="evidence" value="ECO:0007669"/>
    <property type="project" value="UniProtKB-KW"/>
</dbReference>
<dbReference type="AlphaFoldDB" id="A0A7S1IK30"/>
<dbReference type="PANTHER" id="PTHR12791">
    <property type="entry name" value="GOLGI SNARE BET1-RELATED"/>
    <property type="match status" value="1"/>
</dbReference>
<organism evidence="13">
    <name type="scientific">Eutreptiella gymnastica</name>
    <dbReference type="NCBI Taxonomy" id="73025"/>
    <lineage>
        <taxon>Eukaryota</taxon>
        <taxon>Discoba</taxon>
        <taxon>Euglenozoa</taxon>
        <taxon>Euglenida</taxon>
        <taxon>Spirocuta</taxon>
        <taxon>Euglenophyceae</taxon>
        <taxon>Eutreptiales</taxon>
        <taxon>Eutreptiaceae</taxon>
        <taxon>Eutreptiella</taxon>
    </lineage>
</organism>
<keyword evidence="4" id="KW-0653">Protein transport</keyword>
<gene>
    <name evidence="13" type="ORF">EGYM00392_LOCUS25841</name>
</gene>
<proteinExistence type="inferred from homology"/>
<dbReference type="SUPFAM" id="SSF58038">
    <property type="entry name" value="SNARE fusion complex"/>
    <property type="match status" value="1"/>
</dbReference>
<dbReference type="InterPro" id="IPR000727">
    <property type="entry name" value="T_SNARE_dom"/>
</dbReference>
<keyword evidence="5 11" id="KW-1133">Transmembrane helix</keyword>
<comment type="similarity">
    <text evidence="1">Belongs to the syntaxin family.</text>
</comment>
<evidence type="ECO:0000256" key="6">
    <source>
        <dbReference type="ARBA" id="ARBA00023034"/>
    </source>
</evidence>
<evidence type="ECO:0000259" key="12">
    <source>
        <dbReference type="PROSITE" id="PS50192"/>
    </source>
</evidence>